<dbReference type="AlphaFoldDB" id="A0A6N2XEP8"/>
<accession>A0A6N2XEP8</accession>
<name>A0A6N2XEP8_9BACE</name>
<reference evidence="1" key="1">
    <citation type="submission" date="2019-11" db="EMBL/GenBank/DDBJ databases">
        <authorList>
            <person name="Feng L."/>
        </authorList>
    </citation>
    <scope>NUCLEOTIDE SEQUENCE</scope>
    <source>
        <strain evidence="1">BintestinalisLFYP9</strain>
    </source>
</reference>
<proteinExistence type="predicted"/>
<protein>
    <submittedName>
        <fullName evidence="1">Uncharacterized protein</fullName>
    </submittedName>
</protein>
<organism evidence="1">
    <name type="scientific">Bacteroides intestinalis</name>
    <dbReference type="NCBI Taxonomy" id="329854"/>
    <lineage>
        <taxon>Bacteria</taxon>
        <taxon>Pseudomonadati</taxon>
        <taxon>Bacteroidota</taxon>
        <taxon>Bacteroidia</taxon>
        <taxon>Bacteroidales</taxon>
        <taxon>Bacteroidaceae</taxon>
        <taxon>Bacteroides</taxon>
    </lineage>
</organism>
<dbReference type="EMBL" id="CACRSU010000049">
    <property type="protein sequence ID" value="VYT52257.1"/>
    <property type="molecule type" value="Genomic_DNA"/>
</dbReference>
<sequence>MDKILFAEMWLLFLLFTLAGKGGFIEQKFFRILWD</sequence>
<evidence type="ECO:0000313" key="1">
    <source>
        <dbReference type="EMBL" id="VYT52257.1"/>
    </source>
</evidence>
<gene>
    <name evidence="1" type="ORF">BILFYP9_04591</name>
</gene>